<evidence type="ECO:0000313" key="5">
    <source>
        <dbReference type="EMBL" id="QEN09506.1"/>
    </source>
</evidence>
<reference evidence="5 6" key="1">
    <citation type="submission" date="2019-02" db="EMBL/GenBank/DDBJ databases">
        <title>Complete Genome Sequence and Methylome Analysis of free living Spirochaetas.</title>
        <authorList>
            <person name="Fomenkov A."/>
            <person name="Dubinina G."/>
            <person name="Leshcheva N."/>
            <person name="Mikheeva N."/>
            <person name="Grabovich M."/>
            <person name="Vincze T."/>
            <person name="Roberts R.J."/>
        </authorList>
    </citation>
    <scope>NUCLEOTIDE SEQUENCE [LARGE SCALE GENOMIC DNA]</scope>
    <source>
        <strain evidence="5 6">K2</strain>
    </source>
</reference>
<organism evidence="5 6">
    <name type="scientific">Oceanispirochaeta crateris</name>
    <dbReference type="NCBI Taxonomy" id="2518645"/>
    <lineage>
        <taxon>Bacteria</taxon>
        <taxon>Pseudomonadati</taxon>
        <taxon>Spirochaetota</taxon>
        <taxon>Spirochaetia</taxon>
        <taxon>Spirochaetales</taxon>
        <taxon>Spirochaetaceae</taxon>
        <taxon>Oceanispirochaeta</taxon>
    </lineage>
</organism>
<dbReference type="GO" id="GO:0030246">
    <property type="term" value="F:carbohydrate binding"/>
    <property type="evidence" value="ECO:0007669"/>
    <property type="project" value="TreeGrafter"/>
</dbReference>
<dbReference type="PANTHER" id="PTHR30036:SF8">
    <property type="entry name" value="ABC-TYPE SUGAR TRANSPORT SYSTEM PERIPLASMIC COMPONENT-LIKE PROTEIN"/>
    <property type="match status" value="1"/>
</dbReference>
<gene>
    <name evidence="5" type="primary">rhaS</name>
    <name evidence="5" type="ORF">EXM22_16520</name>
</gene>
<dbReference type="KEGG" id="ock:EXM22_16520"/>
<dbReference type="Gene3D" id="3.40.50.2300">
    <property type="match status" value="2"/>
</dbReference>
<keyword evidence="3" id="KW-0732">Signal</keyword>
<feature type="chain" id="PRO_5022979847" evidence="3">
    <location>
        <begin position="22"/>
        <end position="338"/>
    </location>
</feature>
<dbReference type="InterPro" id="IPR050555">
    <property type="entry name" value="Bact_Solute-Bind_Prot2"/>
</dbReference>
<feature type="signal peptide" evidence="3">
    <location>
        <begin position="1"/>
        <end position="21"/>
    </location>
</feature>
<evidence type="ECO:0000256" key="2">
    <source>
        <dbReference type="ARBA" id="ARBA00007639"/>
    </source>
</evidence>
<dbReference type="GO" id="GO:0015762">
    <property type="term" value="P:rhamnose transmembrane transport"/>
    <property type="evidence" value="ECO:0007669"/>
    <property type="project" value="InterPro"/>
</dbReference>
<sequence>MRNKSILIVLILALLSTTVFAAGQNEAETSKDLKIVLLVKSLGNGFFEAVADGGVQAAEELGGIESIYMGPSASTAEGQIEIIETLIAQRVDGIAISANDPDALIPVTKKAMKAGIRVISFDSNINVGGREVALAPSESALIGAQQVRLIAELTDYKGKIGIVSATSQATNQNEWIDYMYEAMKDPAYKDMEIVEVVYGDDAADKSYREAVGLFKKYPDLAGIISPTTIGILASAKAIEDEGLKGKVQLTGLGLPSEMQHYIENGTCGQMALWNPVDLGYSATYILARLISGEVEGKTGDKIDAGKMGTITIGENGNSIMGEPFVFNKENIADFASIF</sequence>
<keyword evidence="6" id="KW-1185">Reference proteome</keyword>
<dbReference type="SUPFAM" id="SSF53822">
    <property type="entry name" value="Periplasmic binding protein-like I"/>
    <property type="match status" value="1"/>
</dbReference>
<dbReference type="InterPro" id="IPR025997">
    <property type="entry name" value="SBP_2_dom"/>
</dbReference>
<evidence type="ECO:0000256" key="3">
    <source>
        <dbReference type="SAM" id="SignalP"/>
    </source>
</evidence>
<dbReference type="InterPro" id="IPR013459">
    <property type="entry name" value="RhaS"/>
</dbReference>
<dbReference type="CDD" id="cd20000">
    <property type="entry name" value="PBP1_ABC_rhamnose"/>
    <property type="match status" value="1"/>
</dbReference>
<dbReference type="InterPro" id="IPR028082">
    <property type="entry name" value="Peripla_BP_I"/>
</dbReference>
<comment type="similarity">
    <text evidence="2">Belongs to the bacterial solute-binding protein 2 family.</text>
</comment>
<dbReference type="OrthoDB" id="9795981at2"/>
<dbReference type="NCBIfam" id="TIGR02637">
    <property type="entry name" value="RhaS"/>
    <property type="match status" value="1"/>
</dbReference>
<evidence type="ECO:0000256" key="1">
    <source>
        <dbReference type="ARBA" id="ARBA00004196"/>
    </source>
</evidence>
<dbReference type="PANTHER" id="PTHR30036">
    <property type="entry name" value="D-XYLOSE-BINDING PERIPLASMIC PROTEIN"/>
    <property type="match status" value="1"/>
</dbReference>
<name>A0A5C1QSE1_9SPIO</name>
<evidence type="ECO:0000259" key="4">
    <source>
        <dbReference type="Pfam" id="PF13407"/>
    </source>
</evidence>
<comment type="subcellular location">
    <subcellularLocation>
        <location evidence="1">Cell envelope</location>
    </subcellularLocation>
</comment>
<dbReference type="Pfam" id="PF13407">
    <property type="entry name" value="Peripla_BP_4"/>
    <property type="match status" value="1"/>
</dbReference>
<dbReference type="AlphaFoldDB" id="A0A5C1QSE1"/>
<evidence type="ECO:0000313" key="6">
    <source>
        <dbReference type="Proteomes" id="UP000324209"/>
    </source>
</evidence>
<dbReference type="GO" id="GO:0030288">
    <property type="term" value="C:outer membrane-bounded periplasmic space"/>
    <property type="evidence" value="ECO:0007669"/>
    <property type="project" value="TreeGrafter"/>
</dbReference>
<dbReference type="EMBL" id="CP036150">
    <property type="protein sequence ID" value="QEN09506.1"/>
    <property type="molecule type" value="Genomic_DNA"/>
</dbReference>
<proteinExistence type="inferred from homology"/>
<protein>
    <submittedName>
        <fullName evidence="5">Rhamnose ABC transporter substrate-binding protein</fullName>
    </submittedName>
</protein>
<dbReference type="RefSeq" id="WP_149487580.1">
    <property type="nucleotide sequence ID" value="NZ_CP036150.1"/>
</dbReference>
<feature type="domain" description="Periplasmic binding protein" evidence="4">
    <location>
        <begin position="35"/>
        <end position="293"/>
    </location>
</feature>
<accession>A0A5C1QSE1</accession>
<dbReference type="Proteomes" id="UP000324209">
    <property type="component" value="Chromosome"/>
</dbReference>